<comment type="similarity">
    <text evidence="9">Belongs to the TRAFAC class myosin-kinesin ATPase superfamily. Kinesin family. KIN-5/BimC subfamily.</text>
</comment>
<dbReference type="Pfam" id="PF00225">
    <property type="entry name" value="Kinesin"/>
    <property type="match status" value="1"/>
</dbReference>
<dbReference type="Gene3D" id="3.40.850.10">
    <property type="entry name" value="Kinesin motor domain"/>
    <property type="match status" value="1"/>
</dbReference>
<evidence type="ECO:0000256" key="6">
    <source>
        <dbReference type="ARBA" id="ARBA00023054"/>
    </source>
</evidence>
<dbReference type="FunFam" id="3.40.850.10:FF:000019">
    <property type="entry name" value="Kinesin-like protein KIN-5D"/>
    <property type="match status" value="1"/>
</dbReference>
<evidence type="ECO:0000313" key="15">
    <source>
        <dbReference type="Proteomes" id="UP000030762"/>
    </source>
</evidence>
<accession>T0RRY5</accession>
<feature type="domain" description="Kinesin motor" evidence="13">
    <location>
        <begin position="4"/>
        <end position="338"/>
    </location>
</feature>
<dbReference type="eggNOG" id="KOG0242">
    <property type="taxonomic scope" value="Eukaryota"/>
</dbReference>
<evidence type="ECO:0000256" key="2">
    <source>
        <dbReference type="ARBA" id="ARBA00022490"/>
    </source>
</evidence>
<dbReference type="RefSeq" id="XP_008613603.1">
    <property type="nucleotide sequence ID" value="XM_008615381.1"/>
</dbReference>
<keyword evidence="8" id="KW-0206">Cytoskeleton</keyword>
<keyword evidence="7 10" id="KW-0505">Motor protein</keyword>
<dbReference type="GO" id="GO:0005524">
    <property type="term" value="F:ATP binding"/>
    <property type="evidence" value="ECO:0007669"/>
    <property type="project" value="UniProtKB-UniRule"/>
</dbReference>
<feature type="coiled-coil region" evidence="11">
    <location>
        <begin position="875"/>
        <end position="912"/>
    </location>
</feature>
<feature type="coiled-coil region" evidence="11">
    <location>
        <begin position="1340"/>
        <end position="1416"/>
    </location>
</feature>
<evidence type="ECO:0000256" key="5">
    <source>
        <dbReference type="ARBA" id="ARBA00022840"/>
    </source>
</evidence>
<feature type="coiled-coil region" evidence="11">
    <location>
        <begin position="1112"/>
        <end position="1277"/>
    </location>
</feature>
<dbReference type="InParanoid" id="T0RRY5"/>
<dbReference type="InterPro" id="IPR027640">
    <property type="entry name" value="Kinesin-like_fam"/>
</dbReference>
<dbReference type="PANTHER" id="PTHR47968">
    <property type="entry name" value="CENTROMERE PROTEIN E"/>
    <property type="match status" value="1"/>
</dbReference>
<feature type="coiled-coil region" evidence="11">
    <location>
        <begin position="941"/>
        <end position="1043"/>
    </location>
</feature>
<dbReference type="InterPro" id="IPR019821">
    <property type="entry name" value="Kinesin_motor_CS"/>
</dbReference>
<dbReference type="GO" id="GO:0007010">
    <property type="term" value="P:cytoskeleton organization"/>
    <property type="evidence" value="ECO:0007669"/>
    <property type="project" value="UniProtKB-ARBA"/>
</dbReference>
<dbReference type="GeneID" id="19950175"/>
<reference evidence="14 15" key="1">
    <citation type="submission" date="2012-04" db="EMBL/GenBank/DDBJ databases">
        <title>The Genome Sequence of Saprolegnia declina VS20.</title>
        <authorList>
            <consortium name="The Broad Institute Genome Sequencing Platform"/>
            <person name="Russ C."/>
            <person name="Nusbaum C."/>
            <person name="Tyler B."/>
            <person name="van West P."/>
            <person name="Dieguez-Uribeondo J."/>
            <person name="de Bruijn I."/>
            <person name="Tripathy S."/>
            <person name="Jiang R."/>
            <person name="Young S.K."/>
            <person name="Zeng Q."/>
            <person name="Gargeya S."/>
            <person name="Fitzgerald M."/>
            <person name="Haas B."/>
            <person name="Abouelleil A."/>
            <person name="Alvarado L."/>
            <person name="Arachchi H.M."/>
            <person name="Berlin A."/>
            <person name="Chapman S.B."/>
            <person name="Goldberg J."/>
            <person name="Griggs A."/>
            <person name="Gujja S."/>
            <person name="Hansen M."/>
            <person name="Howarth C."/>
            <person name="Imamovic A."/>
            <person name="Larimer J."/>
            <person name="McCowen C."/>
            <person name="Montmayeur A."/>
            <person name="Murphy C."/>
            <person name="Neiman D."/>
            <person name="Pearson M."/>
            <person name="Priest M."/>
            <person name="Roberts A."/>
            <person name="Saif S."/>
            <person name="Shea T."/>
            <person name="Sisk P."/>
            <person name="Sykes S."/>
            <person name="Wortman J."/>
            <person name="Nusbaum C."/>
            <person name="Birren B."/>
        </authorList>
    </citation>
    <scope>NUCLEOTIDE SEQUENCE [LARGE SCALE GENOMIC DNA]</scope>
    <source>
        <strain evidence="14 15">VS20</strain>
    </source>
</reference>
<evidence type="ECO:0000256" key="10">
    <source>
        <dbReference type="PROSITE-ProRule" id="PRU00283"/>
    </source>
</evidence>
<dbReference type="SUPFAM" id="SSF52540">
    <property type="entry name" value="P-loop containing nucleoside triphosphate hydrolases"/>
    <property type="match status" value="1"/>
</dbReference>
<evidence type="ECO:0000313" key="14">
    <source>
        <dbReference type="EMBL" id="EQC32917.1"/>
    </source>
</evidence>
<gene>
    <name evidence="14" type="ORF">SDRG_09448</name>
</gene>
<dbReference type="OMA" id="YEQHETL"/>
<keyword evidence="3" id="KW-0493">Microtubule</keyword>
<dbReference type="InterPro" id="IPR036961">
    <property type="entry name" value="Kinesin_motor_dom_sf"/>
</dbReference>
<keyword evidence="5 10" id="KW-0067">ATP-binding</keyword>
<dbReference type="GO" id="GO:0008017">
    <property type="term" value="F:microtubule binding"/>
    <property type="evidence" value="ECO:0007669"/>
    <property type="project" value="InterPro"/>
</dbReference>
<organism evidence="14 15">
    <name type="scientific">Saprolegnia diclina (strain VS20)</name>
    <dbReference type="NCBI Taxonomy" id="1156394"/>
    <lineage>
        <taxon>Eukaryota</taxon>
        <taxon>Sar</taxon>
        <taxon>Stramenopiles</taxon>
        <taxon>Oomycota</taxon>
        <taxon>Saprolegniomycetes</taxon>
        <taxon>Saprolegniales</taxon>
        <taxon>Saprolegniaceae</taxon>
        <taxon>Saprolegnia</taxon>
    </lineage>
</organism>
<evidence type="ECO:0000256" key="8">
    <source>
        <dbReference type="ARBA" id="ARBA00023212"/>
    </source>
</evidence>
<dbReference type="VEuPathDB" id="FungiDB:SDRG_09448"/>
<dbReference type="SMART" id="SM00129">
    <property type="entry name" value="KISc"/>
    <property type="match status" value="1"/>
</dbReference>
<dbReference type="OrthoDB" id="3176171at2759"/>
<evidence type="ECO:0000256" key="12">
    <source>
        <dbReference type="SAM" id="MobiDB-lite"/>
    </source>
</evidence>
<feature type="compositionally biased region" description="Basic and acidic residues" evidence="12">
    <location>
        <begin position="1512"/>
        <end position="1521"/>
    </location>
</feature>
<feature type="coiled-coil region" evidence="11">
    <location>
        <begin position="480"/>
        <end position="767"/>
    </location>
</feature>
<dbReference type="STRING" id="1156394.T0RRY5"/>
<protein>
    <recommendedName>
        <fullName evidence="13">Kinesin motor domain-containing protein</fullName>
    </recommendedName>
</protein>
<name>T0RRY5_SAPDV</name>
<evidence type="ECO:0000256" key="4">
    <source>
        <dbReference type="ARBA" id="ARBA00022741"/>
    </source>
</evidence>
<feature type="binding site" evidence="10">
    <location>
        <begin position="92"/>
        <end position="99"/>
    </location>
    <ligand>
        <name>ATP</name>
        <dbReference type="ChEBI" id="CHEBI:30616"/>
    </ligand>
</feature>
<evidence type="ECO:0000256" key="1">
    <source>
        <dbReference type="ARBA" id="ARBA00004245"/>
    </source>
</evidence>
<dbReference type="PROSITE" id="PS00411">
    <property type="entry name" value="KINESIN_MOTOR_1"/>
    <property type="match status" value="1"/>
</dbReference>
<dbReference type="GO" id="GO:0003777">
    <property type="term" value="F:microtubule motor activity"/>
    <property type="evidence" value="ECO:0007669"/>
    <property type="project" value="InterPro"/>
</dbReference>
<evidence type="ECO:0000256" key="9">
    <source>
        <dbReference type="ARBA" id="ARBA00034704"/>
    </source>
</evidence>
<keyword evidence="15" id="KW-1185">Reference proteome</keyword>
<dbReference type="PROSITE" id="PS50067">
    <property type="entry name" value="KINESIN_MOTOR_2"/>
    <property type="match status" value="1"/>
</dbReference>
<dbReference type="InterPro" id="IPR027417">
    <property type="entry name" value="P-loop_NTPase"/>
</dbReference>
<dbReference type="Proteomes" id="UP000030762">
    <property type="component" value="Unassembled WGS sequence"/>
</dbReference>
<keyword evidence="4 10" id="KW-0547">Nucleotide-binding</keyword>
<keyword evidence="6 11" id="KW-0175">Coiled coil</keyword>
<dbReference type="EMBL" id="JH767161">
    <property type="protein sequence ID" value="EQC32917.1"/>
    <property type="molecule type" value="Genomic_DNA"/>
</dbReference>
<evidence type="ECO:0000259" key="13">
    <source>
        <dbReference type="PROSITE" id="PS50067"/>
    </source>
</evidence>
<keyword evidence="2" id="KW-0963">Cytoplasm</keyword>
<dbReference type="InterPro" id="IPR001752">
    <property type="entry name" value="Kinesin_motor_dom"/>
</dbReference>
<dbReference type="PANTHER" id="PTHR47968:SF75">
    <property type="entry name" value="CENTROMERE-ASSOCIATED PROTEIN E"/>
    <property type="match status" value="1"/>
</dbReference>
<feature type="compositionally biased region" description="Polar residues" evidence="12">
    <location>
        <begin position="1482"/>
        <end position="1498"/>
    </location>
</feature>
<feature type="region of interest" description="Disordered" evidence="12">
    <location>
        <begin position="1456"/>
        <end position="1521"/>
    </location>
</feature>
<sequence length="1521" mass="167786">MEENIDVCIRVRPLNEREKRNKDVSVLRVLPALNAISITDRHGTPLQGPTAVFQYDHIFQQRVPTSTIYDQVAKRIVLSTLMGVNGTIFAYGQTSSGKTHTMTGEAGEPGILPLAVQHIFQYIADSTDRDFLIRVSYVEIYNEVIRDLLCDDKEKGQNVKIREDPKKGIYLEAHEEFITDFDTIMRLVDQGNARRAVGQTSMNEHSSRSHSIFQIVIESKERGPEKDDGVAYLVGVLNLVDLAGSESVRHTSSEGARQREAGNINRSLLTLARVINSLAQGPESVQSAPFRDSKLTRLLQNSLAGSTRTLIVCCVTPSDRHLEESKSTLQFAARAKTIQMSATVNEVLDDHAQMQRLQREVNDLRKKLLGDTSLNALLAENQALSEEKRRQQEKIERLQGLIVTGRASLEPSDVKKTKTKRARETWGPGEIAAVASAARHGFAYEDEEKEEGSVAKKRKGRYSEGSVVDAALAIEHARTVELLKRELAAAKMALEESKAQPPTCAHCVAADESVRDFEALLETMSADRASLKDKLTVTEAAVTALQATVDASTSTIGSLEEKLDEQTKIAAAFEELLENASQTRNDLEEAYNDEVEKVKALEAQVGDVEKVASLQTRLDEQNHYMEELEKTHAQLRLQYESELDALRGPPKEPEVVGQLQSALDEAENKLTQALADAAAAQDKWDLQIQALQSENETLATANDSAQDVAAVQMEKEAIQFQLEALQRQLDAELERRVDDDAEWEAKVDQLTQDVSTLTEQLQAEKDDKVAVESALMTQLQSIEKDLETALSEHSRAMLTAREASASTEAIARLLEEELLSTKTAHHQVECDLRKQIADADARATAATAARLALEEDLVVLQGKLHLADGSVNDQVAALSTQVNALLNEKTELEAKLRAAAEVATQLETLQHENTSMCSAMEVLELSLAEAQDKVTRLGYLETQAFEEKQALQARMQELTTDLEQLRSTRATTASDEAAALQSTLYTLQVEHQALTEQVQRLEQDKRMLETSVASEDALHASRITSLEDKIRMLAQEVVDATSAHAAELTAQSSVWADERTALKLALATLEASAREKDDAIDAHGRAMAKLEETLSANQDAMYAQRVAQHQALSAAEAALATATEQVAALTAANEALEADAARRATAATAELDAKVTELQAQLNASANDATSLRAQLRALDDEKAHVARLTTALEEEAYEKSVLEKDLDEVRATLAEMETDRSKVQRSLEIDAEQQIAQVVEEKGMLYEQIEGLQADYKQIQKELELVKTSERTLRQEHTAVRDELDVARSRITKLELVKMTKHHLEIFQTLKLDNKKKTQEIASLSAKLAARPSTSEAEVRELEARLRAEHTKRSALEDQVGELGLAVKTMENEVKIKAAESSALQSTIEQYEVQLQELDDELRRSKEALQASEEAAKASADSEPAYLVNENLQLHYEVKHLKKLLEDYSPSSLTALQPPVAPPGFNTTPAKSYATVPATGRQLTPSQTARTPGRNVTPSAALLREPAPEPEAEKSECKQQ</sequence>
<dbReference type="GO" id="GO:0005874">
    <property type="term" value="C:microtubule"/>
    <property type="evidence" value="ECO:0007669"/>
    <property type="project" value="UniProtKB-KW"/>
</dbReference>
<evidence type="ECO:0000256" key="3">
    <source>
        <dbReference type="ARBA" id="ARBA00022701"/>
    </source>
</evidence>
<dbReference type="PRINTS" id="PR00380">
    <property type="entry name" value="KINESINHEAVY"/>
</dbReference>
<evidence type="ECO:0000256" key="7">
    <source>
        <dbReference type="ARBA" id="ARBA00023175"/>
    </source>
</evidence>
<evidence type="ECO:0000256" key="11">
    <source>
        <dbReference type="SAM" id="Coils"/>
    </source>
</evidence>
<comment type="subcellular location">
    <subcellularLocation>
        <location evidence="1">Cytoplasm</location>
        <location evidence="1">Cytoskeleton</location>
    </subcellularLocation>
</comment>
<feature type="coiled-coil region" evidence="11">
    <location>
        <begin position="347"/>
        <end position="401"/>
    </location>
</feature>
<dbReference type="GO" id="GO:0007018">
    <property type="term" value="P:microtubule-based movement"/>
    <property type="evidence" value="ECO:0007669"/>
    <property type="project" value="InterPro"/>
</dbReference>
<proteinExistence type="inferred from homology"/>